<dbReference type="Proteomes" id="UP000467214">
    <property type="component" value="Unassembled WGS sequence"/>
</dbReference>
<organism evidence="9 10">
    <name type="scientific">Craterilacuibacter sinensis</name>
    <dbReference type="NCBI Taxonomy" id="2686017"/>
    <lineage>
        <taxon>Bacteria</taxon>
        <taxon>Pseudomonadati</taxon>
        <taxon>Pseudomonadota</taxon>
        <taxon>Betaproteobacteria</taxon>
        <taxon>Neisseriales</taxon>
        <taxon>Neisseriaceae</taxon>
        <taxon>Craterilacuibacter</taxon>
    </lineage>
</organism>
<keyword evidence="7 8" id="KW-0472">Membrane</keyword>
<accession>A0A845BPT9</accession>
<evidence type="ECO:0000256" key="4">
    <source>
        <dbReference type="ARBA" id="ARBA00022475"/>
    </source>
</evidence>
<name>A0A845BPT9_9NEIS</name>
<feature type="transmembrane region" description="Helical" evidence="8">
    <location>
        <begin position="176"/>
        <end position="193"/>
    </location>
</feature>
<keyword evidence="10" id="KW-1185">Reference proteome</keyword>
<evidence type="ECO:0000313" key="9">
    <source>
        <dbReference type="EMBL" id="MXR36491.1"/>
    </source>
</evidence>
<feature type="transmembrane region" description="Helical" evidence="8">
    <location>
        <begin position="225"/>
        <end position="244"/>
    </location>
</feature>
<comment type="caution">
    <text evidence="9">The sequence shown here is derived from an EMBL/GenBank/DDBJ whole genome shotgun (WGS) entry which is preliminary data.</text>
</comment>
<evidence type="ECO:0000256" key="5">
    <source>
        <dbReference type="ARBA" id="ARBA00022692"/>
    </source>
</evidence>
<dbReference type="EMBL" id="WSSB01000004">
    <property type="protein sequence ID" value="MXR36491.1"/>
    <property type="molecule type" value="Genomic_DNA"/>
</dbReference>
<evidence type="ECO:0000256" key="1">
    <source>
        <dbReference type="ARBA" id="ARBA00004651"/>
    </source>
</evidence>
<feature type="transmembrane region" description="Helical" evidence="8">
    <location>
        <begin position="72"/>
        <end position="91"/>
    </location>
</feature>
<keyword evidence="3" id="KW-0813">Transport</keyword>
<evidence type="ECO:0000256" key="2">
    <source>
        <dbReference type="ARBA" id="ARBA00009142"/>
    </source>
</evidence>
<dbReference type="AlphaFoldDB" id="A0A845BPT9"/>
<dbReference type="PANTHER" id="PTHR30269">
    <property type="entry name" value="TRANSMEMBRANE PROTEIN YFCA"/>
    <property type="match status" value="1"/>
</dbReference>
<evidence type="ECO:0000256" key="7">
    <source>
        <dbReference type="ARBA" id="ARBA00023136"/>
    </source>
</evidence>
<gene>
    <name evidence="9" type="ORF">GQF02_05820</name>
</gene>
<reference evidence="9 10" key="1">
    <citation type="submission" date="2019-12" db="EMBL/GenBank/DDBJ databases">
        <title>Neisseriaceae gen. nov. sp. Genome sequencing and assembly.</title>
        <authorList>
            <person name="Liu Z."/>
            <person name="Li A."/>
        </authorList>
    </citation>
    <scope>NUCLEOTIDE SEQUENCE [LARGE SCALE GENOMIC DNA]</scope>
    <source>
        <strain evidence="9 10">B2N2-7</strain>
    </source>
</reference>
<dbReference type="InterPro" id="IPR052017">
    <property type="entry name" value="TSUP"/>
</dbReference>
<protein>
    <recommendedName>
        <fullName evidence="8">Probable membrane transporter protein</fullName>
    </recommendedName>
</protein>
<sequence>MSPELGGMLFGAGFVAGALNAVAGGGTLITFPALVAAGLPPIVANATSSVAQWPGYVASSLAMRRELRGQQGLLPLAMASVAGGIGGGYLVSVVSNALFMALVPWLILLATLLFWQGKRLTAFTGARAWPLPLLAAAQFAIAVYGGFFGGGMGVMMLALFALALPDSLLRQGALKNGLSVLIAGGGVLAFMLAGLVDWAYGGVMLLGTMAGGVGGVHLARRIPPAWLKGCVVALGLVLSAVFFWR</sequence>
<dbReference type="Pfam" id="PF01925">
    <property type="entry name" value="TauE"/>
    <property type="match status" value="1"/>
</dbReference>
<feature type="transmembrane region" description="Helical" evidence="8">
    <location>
        <begin position="97"/>
        <end position="115"/>
    </location>
</feature>
<comment type="subcellular location">
    <subcellularLocation>
        <location evidence="1 8">Cell membrane</location>
        <topology evidence="1 8">Multi-pass membrane protein</topology>
    </subcellularLocation>
</comment>
<evidence type="ECO:0000256" key="8">
    <source>
        <dbReference type="RuleBase" id="RU363041"/>
    </source>
</evidence>
<dbReference type="GO" id="GO:0005886">
    <property type="term" value="C:plasma membrane"/>
    <property type="evidence" value="ECO:0007669"/>
    <property type="project" value="UniProtKB-SubCell"/>
</dbReference>
<feature type="transmembrane region" description="Helical" evidence="8">
    <location>
        <begin position="147"/>
        <end position="164"/>
    </location>
</feature>
<evidence type="ECO:0000313" key="10">
    <source>
        <dbReference type="Proteomes" id="UP000467214"/>
    </source>
</evidence>
<evidence type="ECO:0000256" key="3">
    <source>
        <dbReference type="ARBA" id="ARBA00022448"/>
    </source>
</evidence>
<evidence type="ECO:0000256" key="6">
    <source>
        <dbReference type="ARBA" id="ARBA00022989"/>
    </source>
</evidence>
<keyword evidence="5 8" id="KW-0812">Transmembrane</keyword>
<keyword evidence="6 8" id="KW-1133">Transmembrane helix</keyword>
<dbReference type="RefSeq" id="WP_160795566.1">
    <property type="nucleotide sequence ID" value="NZ_WSSB01000004.1"/>
</dbReference>
<comment type="similarity">
    <text evidence="2 8">Belongs to the 4-toluene sulfonate uptake permease (TSUP) (TC 2.A.102) family.</text>
</comment>
<dbReference type="InterPro" id="IPR002781">
    <property type="entry name" value="TM_pro_TauE-like"/>
</dbReference>
<keyword evidence="4 8" id="KW-1003">Cell membrane</keyword>
<dbReference type="PANTHER" id="PTHR30269:SF0">
    <property type="entry name" value="MEMBRANE TRANSPORTER PROTEIN YFCA-RELATED"/>
    <property type="match status" value="1"/>
</dbReference>
<proteinExistence type="inferred from homology"/>